<accession>A0AAV5VRH5</accession>
<name>A0AAV5VRH5_9BILA</name>
<dbReference type="EMBL" id="BTSY01000003">
    <property type="protein sequence ID" value="GMT20938.1"/>
    <property type="molecule type" value="Genomic_DNA"/>
</dbReference>
<reference evidence="1" key="1">
    <citation type="submission" date="2023-10" db="EMBL/GenBank/DDBJ databases">
        <title>Genome assembly of Pristionchus species.</title>
        <authorList>
            <person name="Yoshida K."/>
            <person name="Sommer R.J."/>
        </authorList>
    </citation>
    <scope>NUCLEOTIDE SEQUENCE</scope>
    <source>
        <strain evidence="1">RS5133</strain>
    </source>
</reference>
<protein>
    <submittedName>
        <fullName evidence="1">Uncharacterized protein</fullName>
    </submittedName>
</protein>
<dbReference type="Proteomes" id="UP001432322">
    <property type="component" value="Unassembled WGS sequence"/>
</dbReference>
<keyword evidence="2" id="KW-1185">Reference proteome</keyword>
<proteinExistence type="predicted"/>
<sequence>NLILPVEIDVILEESEKKFARREITRRPIGLWFIIVEVDVPSLHLNLLLRTHLVQHGQQGRLQLLQNVD</sequence>
<evidence type="ECO:0000313" key="1">
    <source>
        <dbReference type="EMBL" id="GMT20938.1"/>
    </source>
</evidence>
<feature type="non-terminal residue" evidence="1">
    <location>
        <position position="1"/>
    </location>
</feature>
<comment type="caution">
    <text evidence="1">The sequence shown here is derived from an EMBL/GenBank/DDBJ whole genome shotgun (WGS) entry which is preliminary data.</text>
</comment>
<evidence type="ECO:0000313" key="2">
    <source>
        <dbReference type="Proteomes" id="UP001432322"/>
    </source>
</evidence>
<organism evidence="1 2">
    <name type="scientific">Pristionchus fissidentatus</name>
    <dbReference type="NCBI Taxonomy" id="1538716"/>
    <lineage>
        <taxon>Eukaryota</taxon>
        <taxon>Metazoa</taxon>
        <taxon>Ecdysozoa</taxon>
        <taxon>Nematoda</taxon>
        <taxon>Chromadorea</taxon>
        <taxon>Rhabditida</taxon>
        <taxon>Rhabditina</taxon>
        <taxon>Diplogasteromorpha</taxon>
        <taxon>Diplogasteroidea</taxon>
        <taxon>Neodiplogasteridae</taxon>
        <taxon>Pristionchus</taxon>
    </lineage>
</organism>
<dbReference type="AlphaFoldDB" id="A0AAV5VRH5"/>
<gene>
    <name evidence="1" type="ORF">PFISCL1PPCAC_12235</name>
</gene>